<dbReference type="InterPro" id="IPR008271">
    <property type="entry name" value="Ser/Thr_kinase_AS"/>
</dbReference>
<accession>A0A9N9BK78</accession>
<dbReference type="Gene3D" id="1.10.510.10">
    <property type="entry name" value="Transferase(Phosphotransferase) domain 1"/>
    <property type="match status" value="1"/>
</dbReference>
<protein>
    <recommendedName>
        <fullName evidence="1">non-specific serine/threonine protein kinase</fullName>
        <ecNumber evidence="1">2.7.11.1</ecNumber>
    </recommendedName>
</protein>
<comment type="caution">
    <text evidence="7">The sequence shown here is derived from an EMBL/GenBank/DDBJ whole genome shotgun (WGS) entry which is preliminary data.</text>
</comment>
<feature type="compositionally biased region" description="Low complexity" evidence="5">
    <location>
        <begin position="394"/>
        <end position="445"/>
    </location>
</feature>
<dbReference type="EMBL" id="CAJVPL010001433">
    <property type="protein sequence ID" value="CAG8570935.1"/>
    <property type="molecule type" value="Genomic_DNA"/>
</dbReference>
<dbReference type="SUPFAM" id="SSF56112">
    <property type="entry name" value="Protein kinase-like (PK-like)"/>
    <property type="match status" value="1"/>
</dbReference>
<dbReference type="EC" id="2.7.11.1" evidence="1"/>
<feature type="non-terminal residue" evidence="7">
    <location>
        <position position="1"/>
    </location>
</feature>
<sequence>MVDLVILNGTWTVQYRIGKGASGVVYRVIHNETQKGYAAKREDIHSICPSLQNEVKLLLSLQAYYFVPKVHWYGEHDVFRVCVMDLLGPSLKQVIKVFRTLPLPIVQDLAIQMVTIMECVHREGIVYRDVKPENFLLEYEFKLPEYLDSDQEQPPDTELLYQSKHTVSIIDFGSSYIYLDPKTRNHVPYNRDSCKKGTHTFVSLNVHKGVSHSRRDDLESLGYLFIYLIRGKLPWTGIKGRTAEEVWEKVCNKKDDFPLERLCAELPRGYYDFITYARTLSFSQDPDYNYLRRLLGDTKSESETVSPQILKFGDSTRNFEDPNACQVIKQNQRQQQQKDSDLYETLSQKQRLELFELDSQIYAKPNGLSNSIIQQSLDQMIQNMKPNSNPPTPSNFNQSTHNDSHDSNSISSSPITTHHNTSSSPVTNLQPTQNSNNTSSSPIINRQPAQNAPNIKGPMSKPSSPASRRITPTNNQIQQQPHNSNQQNNYNSSYIQDSNSNRNSKPWNLKDARYTQMGRNSLQSNNRSGDDNMYYNKDASWNLKDARYTQMGRNSLQSNNNRPDDDN</sequence>
<proteinExistence type="predicted"/>
<dbReference type="PROSITE" id="PS00108">
    <property type="entry name" value="PROTEIN_KINASE_ST"/>
    <property type="match status" value="1"/>
</dbReference>
<evidence type="ECO:0000256" key="5">
    <source>
        <dbReference type="SAM" id="MobiDB-lite"/>
    </source>
</evidence>
<keyword evidence="3 4" id="KW-0067">ATP-binding</keyword>
<dbReference type="AlphaFoldDB" id="A0A9N9BK78"/>
<dbReference type="InterPro" id="IPR050235">
    <property type="entry name" value="CK1_Ser-Thr_kinase"/>
</dbReference>
<organism evidence="7 8">
    <name type="scientific">Ambispora gerdemannii</name>
    <dbReference type="NCBI Taxonomy" id="144530"/>
    <lineage>
        <taxon>Eukaryota</taxon>
        <taxon>Fungi</taxon>
        <taxon>Fungi incertae sedis</taxon>
        <taxon>Mucoromycota</taxon>
        <taxon>Glomeromycotina</taxon>
        <taxon>Glomeromycetes</taxon>
        <taxon>Archaeosporales</taxon>
        <taxon>Ambisporaceae</taxon>
        <taxon>Ambispora</taxon>
    </lineage>
</organism>
<evidence type="ECO:0000256" key="4">
    <source>
        <dbReference type="PROSITE-ProRule" id="PRU10141"/>
    </source>
</evidence>
<reference evidence="7" key="1">
    <citation type="submission" date="2021-06" db="EMBL/GenBank/DDBJ databases">
        <authorList>
            <person name="Kallberg Y."/>
            <person name="Tangrot J."/>
            <person name="Rosling A."/>
        </authorList>
    </citation>
    <scope>NUCLEOTIDE SEQUENCE</scope>
    <source>
        <strain evidence="7">MT106</strain>
    </source>
</reference>
<feature type="compositionally biased region" description="Polar residues" evidence="5">
    <location>
        <begin position="461"/>
        <end position="473"/>
    </location>
</feature>
<dbReference type="PROSITE" id="PS50011">
    <property type="entry name" value="PROTEIN_KINASE_DOM"/>
    <property type="match status" value="1"/>
</dbReference>
<keyword evidence="2 4" id="KW-0547">Nucleotide-binding</keyword>
<evidence type="ECO:0000313" key="7">
    <source>
        <dbReference type="EMBL" id="CAG8570935.1"/>
    </source>
</evidence>
<dbReference type="GO" id="GO:0005524">
    <property type="term" value="F:ATP binding"/>
    <property type="evidence" value="ECO:0007669"/>
    <property type="project" value="UniProtKB-UniRule"/>
</dbReference>
<evidence type="ECO:0000259" key="6">
    <source>
        <dbReference type="PROSITE" id="PS50011"/>
    </source>
</evidence>
<dbReference type="Pfam" id="PF00069">
    <property type="entry name" value="Pkinase"/>
    <property type="match status" value="1"/>
</dbReference>
<dbReference type="PROSITE" id="PS00107">
    <property type="entry name" value="PROTEIN_KINASE_ATP"/>
    <property type="match status" value="1"/>
</dbReference>
<name>A0A9N9BK78_9GLOM</name>
<dbReference type="GO" id="GO:0004674">
    <property type="term" value="F:protein serine/threonine kinase activity"/>
    <property type="evidence" value="ECO:0007669"/>
    <property type="project" value="UniProtKB-EC"/>
</dbReference>
<evidence type="ECO:0000256" key="2">
    <source>
        <dbReference type="ARBA" id="ARBA00022741"/>
    </source>
</evidence>
<feature type="binding site" evidence="4">
    <location>
        <position position="40"/>
    </location>
    <ligand>
        <name>ATP</name>
        <dbReference type="ChEBI" id="CHEBI:30616"/>
    </ligand>
</feature>
<dbReference type="OrthoDB" id="5979581at2759"/>
<dbReference type="PANTHER" id="PTHR11909">
    <property type="entry name" value="CASEIN KINASE-RELATED"/>
    <property type="match status" value="1"/>
</dbReference>
<dbReference type="Proteomes" id="UP000789831">
    <property type="component" value="Unassembled WGS sequence"/>
</dbReference>
<feature type="compositionally biased region" description="Low complexity" evidence="5">
    <location>
        <begin position="474"/>
        <end position="501"/>
    </location>
</feature>
<evidence type="ECO:0000256" key="3">
    <source>
        <dbReference type="ARBA" id="ARBA00022840"/>
    </source>
</evidence>
<dbReference type="InterPro" id="IPR017441">
    <property type="entry name" value="Protein_kinase_ATP_BS"/>
</dbReference>
<feature type="domain" description="Protein kinase" evidence="6">
    <location>
        <begin position="11"/>
        <end position="295"/>
    </location>
</feature>
<dbReference type="InterPro" id="IPR011009">
    <property type="entry name" value="Kinase-like_dom_sf"/>
</dbReference>
<gene>
    <name evidence="7" type="ORF">AGERDE_LOCUS7633</name>
</gene>
<evidence type="ECO:0000256" key="1">
    <source>
        <dbReference type="ARBA" id="ARBA00012513"/>
    </source>
</evidence>
<evidence type="ECO:0000313" key="8">
    <source>
        <dbReference type="Proteomes" id="UP000789831"/>
    </source>
</evidence>
<dbReference type="SMART" id="SM00220">
    <property type="entry name" value="S_TKc"/>
    <property type="match status" value="1"/>
</dbReference>
<feature type="region of interest" description="Disordered" evidence="5">
    <location>
        <begin position="382"/>
        <end position="507"/>
    </location>
</feature>
<keyword evidence="8" id="KW-1185">Reference proteome</keyword>
<dbReference type="InterPro" id="IPR000719">
    <property type="entry name" value="Prot_kinase_dom"/>
</dbReference>